<keyword evidence="1" id="KW-0560">Oxidoreductase</keyword>
<dbReference type="EMBL" id="JAOQAV010000084">
    <property type="protein sequence ID" value="KAJ4177999.1"/>
    <property type="molecule type" value="Genomic_DNA"/>
</dbReference>
<dbReference type="Gene3D" id="3.40.50.720">
    <property type="entry name" value="NAD(P)-binding Rossmann-like Domain"/>
    <property type="match status" value="1"/>
</dbReference>
<dbReference type="InterPro" id="IPR002347">
    <property type="entry name" value="SDR_fam"/>
</dbReference>
<protein>
    <submittedName>
        <fullName evidence="2">Uncharacterized protein</fullName>
    </submittedName>
</protein>
<comment type="caution">
    <text evidence="2">The sequence shown here is derived from an EMBL/GenBank/DDBJ whole genome shotgun (WGS) entry which is preliminary data.</text>
</comment>
<evidence type="ECO:0000256" key="1">
    <source>
        <dbReference type="ARBA" id="ARBA00023002"/>
    </source>
</evidence>
<dbReference type="SUPFAM" id="SSF51735">
    <property type="entry name" value="NAD(P)-binding Rossmann-fold domains"/>
    <property type="match status" value="1"/>
</dbReference>
<name>A0A9W8QTV9_9HYPO</name>
<evidence type="ECO:0000313" key="2">
    <source>
        <dbReference type="EMBL" id="KAJ4177999.1"/>
    </source>
</evidence>
<dbReference type="GO" id="GO:0016491">
    <property type="term" value="F:oxidoreductase activity"/>
    <property type="evidence" value="ECO:0007669"/>
    <property type="project" value="UniProtKB-KW"/>
</dbReference>
<dbReference type="PANTHER" id="PTHR43157">
    <property type="entry name" value="PHOSPHATIDYLINOSITOL-GLYCAN BIOSYNTHESIS CLASS F PROTEIN-RELATED"/>
    <property type="match status" value="1"/>
</dbReference>
<dbReference type="Proteomes" id="UP001152087">
    <property type="component" value="Unassembled WGS sequence"/>
</dbReference>
<dbReference type="Pfam" id="PF00106">
    <property type="entry name" value="adh_short"/>
    <property type="match status" value="1"/>
</dbReference>
<dbReference type="PRINTS" id="PR00081">
    <property type="entry name" value="GDHRDH"/>
</dbReference>
<accession>A0A9W8QTV9</accession>
<keyword evidence="3" id="KW-1185">Reference proteome</keyword>
<dbReference type="InterPro" id="IPR036291">
    <property type="entry name" value="NAD(P)-bd_dom_sf"/>
</dbReference>
<dbReference type="OrthoDB" id="542013at2759"/>
<sequence length="196" mass="21590">MGGMGQIMRSQFLSLPYPTKTFTGQTIIVTGSNIGLGLEAARHLVRLDAARVILAVRTLSKGEAAAASIEQTTSRKGVVEVWELDLSRYDSVKRFARRVGTLDRLDVFLANAGIMNKSFIKLEDNESQITVNVISTLLLGIMVLPKLRESALKYGKPGVLTFTGSFVHYVTSFPEREAPNIFEELAEESKARIADR</sequence>
<evidence type="ECO:0000313" key="3">
    <source>
        <dbReference type="Proteomes" id="UP001152087"/>
    </source>
</evidence>
<dbReference type="PANTHER" id="PTHR43157:SF31">
    <property type="entry name" value="PHOSPHATIDYLINOSITOL-GLYCAN BIOSYNTHESIS CLASS F PROTEIN"/>
    <property type="match status" value="1"/>
</dbReference>
<reference evidence="2" key="1">
    <citation type="submission" date="2022-09" db="EMBL/GenBank/DDBJ databases">
        <title>Fusarium specimens isolated from Avocado Roots.</title>
        <authorList>
            <person name="Stajich J."/>
            <person name="Roper C."/>
            <person name="Heimlech-Rivalta G."/>
        </authorList>
    </citation>
    <scope>NUCLEOTIDE SEQUENCE</scope>
    <source>
        <strain evidence="2">A02</strain>
    </source>
</reference>
<proteinExistence type="predicted"/>
<organism evidence="2 3">
    <name type="scientific">Fusarium falciforme</name>
    <dbReference type="NCBI Taxonomy" id="195108"/>
    <lineage>
        <taxon>Eukaryota</taxon>
        <taxon>Fungi</taxon>
        <taxon>Dikarya</taxon>
        <taxon>Ascomycota</taxon>
        <taxon>Pezizomycotina</taxon>
        <taxon>Sordariomycetes</taxon>
        <taxon>Hypocreomycetidae</taxon>
        <taxon>Hypocreales</taxon>
        <taxon>Nectriaceae</taxon>
        <taxon>Fusarium</taxon>
        <taxon>Fusarium solani species complex</taxon>
    </lineage>
</organism>
<gene>
    <name evidence="2" type="ORF">NW755_013486</name>
</gene>
<dbReference type="AlphaFoldDB" id="A0A9W8QTV9"/>